<organism evidence="4 5">
    <name type="scientific">Amphritea pacifica</name>
    <dbReference type="NCBI Taxonomy" id="2811233"/>
    <lineage>
        <taxon>Bacteria</taxon>
        <taxon>Pseudomonadati</taxon>
        <taxon>Pseudomonadota</taxon>
        <taxon>Gammaproteobacteria</taxon>
        <taxon>Oceanospirillales</taxon>
        <taxon>Oceanospirillaceae</taxon>
        <taxon>Amphritea</taxon>
    </lineage>
</organism>
<dbReference type="Pfam" id="PF14258">
    <property type="entry name" value="DUF4350"/>
    <property type="match status" value="1"/>
</dbReference>
<dbReference type="EMBL" id="JAFFZP010000005">
    <property type="protein sequence ID" value="MBN0986669.1"/>
    <property type="molecule type" value="Genomic_DNA"/>
</dbReference>
<feature type="transmembrane region" description="Helical" evidence="2">
    <location>
        <begin position="274"/>
        <end position="294"/>
    </location>
</feature>
<feature type="domain" description="DUF4350" evidence="3">
    <location>
        <begin position="52"/>
        <end position="249"/>
    </location>
</feature>
<accession>A0ABS2W4N3</accession>
<evidence type="ECO:0000259" key="3">
    <source>
        <dbReference type="Pfam" id="PF14258"/>
    </source>
</evidence>
<protein>
    <recommendedName>
        <fullName evidence="3">DUF4350 domain-containing protein</fullName>
    </recommendedName>
</protein>
<dbReference type="InterPro" id="IPR025646">
    <property type="entry name" value="DUF4350"/>
</dbReference>
<comment type="caution">
    <text evidence="4">The sequence shown here is derived from an EMBL/GenBank/DDBJ whole genome shotgun (WGS) entry which is preliminary data.</text>
</comment>
<keyword evidence="2" id="KW-0812">Transmembrane</keyword>
<dbReference type="RefSeq" id="WP_205213034.1">
    <property type="nucleotide sequence ID" value="NZ_JAFFZP010000005.1"/>
</dbReference>
<evidence type="ECO:0000256" key="2">
    <source>
        <dbReference type="SAM" id="Phobius"/>
    </source>
</evidence>
<keyword evidence="2" id="KW-0472">Membrane</keyword>
<keyword evidence="5" id="KW-1185">Reference proteome</keyword>
<keyword evidence="2" id="KW-1133">Transmembrane helix</keyword>
<feature type="transmembrane region" description="Helical" evidence="2">
    <location>
        <begin position="7"/>
        <end position="28"/>
    </location>
</feature>
<evidence type="ECO:0000313" key="4">
    <source>
        <dbReference type="EMBL" id="MBN0986669.1"/>
    </source>
</evidence>
<proteinExistence type="predicted"/>
<evidence type="ECO:0000256" key="1">
    <source>
        <dbReference type="SAM" id="MobiDB-lite"/>
    </source>
</evidence>
<name>A0ABS2W4N3_9GAMM</name>
<sequence>MSNANRVFLWLLGGLLLLSVVWYTQWFFNNHERVTEEQRVDISPEAMRNRFLAAERFLQQLGYQAESFRARDLTTVLPPPGDVLLARRMPPQMSDQQIEVLDNWIEAGGILILTSEHFYQEDEDNDPFLAFLGVRMLPPESSDGQQADTSDQNEDSVKSDTSEADSSSYLPVRLSLVSEPEPVTVSFLRDRILIDGDQWASQRAGSGQGENYLRFEYGQGRVIVLSDLDLFTNDRIMKDDNAFLLSHLVAGSRKVWLQYSIDALPLPQLLWQKIPFIVCALVALLLLMGWRLFLFTGPRLKLQNLQRRNLLEHIDATAHYAWRIDKGYTLFENNRRALELAWRKRHPALNPMDESQRAEWIGEKTGMAATAVERSLYHEITKDQDFIKATLVLQQLASGLKQRELR</sequence>
<gene>
    <name evidence="4" type="ORF">JW498_04800</name>
</gene>
<feature type="region of interest" description="Disordered" evidence="1">
    <location>
        <begin position="140"/>
        <end position="165"/>
    </location>
</feature>
<dbReference type="Proteomes" id="UP000760472">
    <property type="component" value="Unassembled WGS sequence"/>
</dbReference>
<dbReference type="CDD" id="cd03143">
    <property type="entry name" value="A4_beta-galactosidase_middle_domain"/>
    <property type="match status" value="1"/>
</dbReference>
<reference evidence="4 5" key="1">
    <citation type="submission" date="2021-02" db="EMBL/GenBank/DDBJ databases">
        <title>A novel species of genus Amphritea isolated from a fishpond in China.</title>
        <authorList>
            <person name="Lu H."/>
        </authorList>
    </citation>
    <scope>NUCLEOTIDE SEQUENCE [LARGE SCALE GENOMIC DNA]</scope>
    <source>
        <strain evidence="4 5">RP18W</strain>
    </source>
</reference>
<evidence type="ECO:0000313" key="5">
    <source>
        <dbReference type="Proteomes" id="UP000760472"/>
    </source>
</evidence>